<proteinExistence type="predicted"/>
<protein>
    <submittedName>
        <fullName evidence="1">Plastocyanin</fullName>
    </submittedName>
</protein>
<accession>A0ACC6KXN7</accession>
<comment type="caution">
    <text evidence="1">The sequence shown here is derived from an EMBL/GenBank/DDBJ whole genome shotgun (WGS) entry which is preliminary data.</text>
</comment>
<dbReference type="EMBL" id="JAVDTF010000002">
    <property type="protein sequence ID" value="MDR6783930.1"/>
    <property type="molecule type" value="Genomic_DNA"/>
</dbReference>
<gene>
    <name evidence="1" type="ORF">J2X78_002495</name>
</gene>
<organism evidence="1 2">
    <name type="scientific">Pedobacter africanus</name>
    <dbReference type="NCBI Taxonomy" id="151894"/>
    <lineage>
        <taxon>Bacteria</taxon>
        <taxon>Pseudomonadati</taxon>
        <taxon>Bacteroidota</taxon>
        <taxon>Sphingobacteriia</taxon>
        <taxon>Sphingobacteriales</taxon>
        <taxon>Sphingobacteriaceae</taxon>
        <taxon>Pedobacter</taxon>
    </lineage>
</organism>
<dbReference type="Proteomes" id="UP001246858">
    <property type="component" value="Unassembled WGS sequence"/>
</dbReference>
<evidence type="ECO:0000313" key="1">
    <source>
        <dbReference type="EMBL" id="MDR6783930.1"/>
    </source>
</evidence>
<name>A0ACC6KXN7_9SPHI</name>
<evidence type="ECO:0000313" key="2">
    <source>
        <dbReference type="Proteomes" id="UP001246858"/>
    </source>
</evidence>
<reference evidence="1" key="1">
    <citation type="submission" date="2023-07" db="EMBL/GenBank/DDBJ databases">
        <title>Sorghum-associated microbial communities from plants grown in Nebraska, USA.</title>
        <authorList>
            <person name="Schachtman D."/>
        </authorList>
    </citation>
    <scope>NUCLEOTIDE SEQUENCE</scope>
    <source>
        <strain evidence="1">2697</strain>
    </source>
</reference>
<keyword evidence="2" id="KW-1185">Reference proteome</keyword>
<sequence>MFLAKRILVLLLFVLPVKYGLGQSAATPPTVIELKVLPGLQYDVARFTVKPGAAVKLNFTNTDDMSHNLLITKPGARVNVVNAALALEEKGPAMNYVPKSADVLWSIPVVSPDQTRSLSFKAPSKAGAYPYVCTFPGHGFVMYGVMYVSPDGKMPDLKTDPNIPPSRQEDQVAAAGSHDMHNQHDMHKMPEPKKVTASHPYTPVAPYLYRIFMEDAGPAAIAVSLPQELSYCWDAGLCRLRYAWKGGFVDNTGIWKGHADAVAKIVGTIFYREITTSPLRIGKADEIPVTDYKGYRLINKYPEFHYTLNGTDVYELILPKADGKGLIRKFRIPDARKTVWLACAVNNESETYEASSGVWEKDKLKLSPQQARDFSVTITSYPLVYNKKRR</sequence>